<protein>
    <submittedName>
        <fullName evidence="3">HNH endonuclease</fullName>
    </submittedName>
</protein>
<dbReference type="InterPro" id="IPR003615">
    <property type="entry name" value="HNH_nuc"/>
</dbReference>
<keyword evidence="3" id="KW-0255">Endonuclease</keyword>
<evidence type="ECO:0000259" key="1">
    <source>
        <dbReference type="Pfam" id="PF13392"/>
    </source>
</evidence>
<dbReference type="InterPro" id="IPR044925">
    <property type="entry name" value="His-Me_finger_sf"/>
</dbReference>
<evidence type="ECO:0000313" key="2">
    <source>
        <dbReference type="EMBL" id="SDR71258.1"/>
    </source>
</evidence>
<keyword evidence="3" id="KW-0378">Hydrolase</keyword>
<keyword evidence="3" id="KW-0540">Nuclease</keyword>
<sequence length="176" mass="20224">MSVVTTVRTCAIDGCEKPYRAKGYCQMHYTRVKVHGDPHHRYPTKPCSIDGCGRDSRARGMCSLHWDRWRRHGDPLFAARRRATADMTPADRFWVQVEVGLCWQWTGATSEGYGLFSFDGRPVRAHRWAWELLVGPIPDGLQLDHLCRNHSCVNPDHLEPVTQAENVRRGIAALWW</sequence>
<name>A0A1H1XHA2_9MICO</name>
<dbReference type="Proteomes" id="UP000182126">
    <property type="component" value="Chromosome I"/>
</dbReference>
<gene>
    <name evidence="2" type="ORF">SAMN04489809_0039</name>
    <name evidence="3" type="ORF">SAMN04489809_3474</name>
</gene>
<reference evidence="3 4" key="1">
    <citation type="submission" date="2016-10" db="EMBL/GenBank/DDBJ databases">
        <authorList>
            <person name="de Groot N.N."/>
        </authorList>
    </citation>
    <scope>NUCLEOTIDE SEQUENCE [LARGE SCALE GENOMIC DNA]</scope>
    <source>
        <strain evidence="3 4">DSM 15019</strain>
    </source>
</reference>
<dbReference type="EMBL" id="LT629770">
    <property type="protein sequence ID" value="SDR71258.1"/>
    <property type="molecule type" value="Genomic_DNA"/>
</dbReference>
<dbReference type="RefSeq" id="WP_060921055.1">
    <property type="nucleotide sequence ID" value="NZ_LT629770.1"/>
</dbReference>
<accession>A0A1H1XHA2</accession>
<dbReference type="GeneID" id="36301303"/>
<proteinExistence type="predicted"/>
<dbReference type="Gene3D" id="3.90.75.20">
    <property type="match status" value="1"/>
</dbReference>
<dbReference type="EMBL" id="LT629770">
    <property type="protein sequence ID" value="SDT08511.1"/>
    <property type="molecule type" value="Genomic_DNA"/>
</dbReference>
<feature type="domain" description="HNH nuclease" evidence="1">
    <location>
        <begin position="124"/>
        <end position="168"/>
    </location>
</feature>
<evidence type="ECO:0000313" key="4">
    <source>
        <dbReference type="Proteomes" id="UP000182126"/>
    </source>
</evidence>
<dbReference type="SUPFAM" id="SSF54060">
    <property type="entry name" value="His-Me finger endonucleases"/>
    <property type="match status" value="1"/>
</dbReference>
<dbReference type="GO" id="GO:0004519">
    <property type="term" value="F:endonuclease activity"/>
    <property type="evidence" value="ECO:0007669"/>
    <property type="project" value="UniProtKB-KW"/>
</dbReference>
<evidence type="ECO:0000313" key="3">
    <source>
        <dbReference type="EMBL" id="SDT08511.1"/>
    </source>
</evidence>
<dbReference type="AlphaFoldDB" id="A0A1H1XHA2"/>
<organism evidence="3 4">
    <name type="scientific">Microbacterium paraoxydans</name>
    <dbReference type="NCBI Taxonomy" id="199592"/>
    <lineage>
        <taxon>Bacteria</taxon>
        <taxon>Bacillati</taxon>
        <taxon>Actinomycetota</taxon>
        <taxon>Actinomycetes</taxon>
        <taxon>Micrococcales</taxon>
        <taxon>Microbacteriaceae</taxon>
        <taxon>Microbacterium</taxon>
    </lineage>
</organism>
<dbReference type="Pfam" id="PF13392">
    <property type="entry name" value="HNH_3"/>
    <property type="match status" value="1"/>
</dbReference>